<sequence length="128" mass="13946">MSWSTGLLAMWDDFETMLNGTVLCGAMALCLPAKNTMDLNDGRASCGIPSDKCLPMVKNCGCSSRDAAFTVNCMLCCAFPCIAAYWRMEIRNVYGIDGHICGDCAACLCCFPCMVMQESREIKKRGVP</sequence>
<dbReference type="EMBL" id="HBEZ01034163">
    <property type="protein sequence ID" value="CAD8641197.1"/>
    <property type="molecule type" value="Transcribed_RNA"/>
</dbReference>
<proteinExistence type="predicted"/>
<dbReference type="NCBIfam" id="TIGR01571">
    <property type="entry name" value="A_thal_Cys_rich"/>
    <property type="match status" value="1"/>
</dbReference>
<dbReference type="InterPro" id="IPR006461">
    <property type="entry name" value="PLAC_motif_containing"/>
</dbReference>
<dbReference type="PANTHER" id="PTHR15907">
    <property type="entry name" value="DUF614 FAMILY PROTEIN-RELATED"/>
    <property type="match status" value="1"/>
</dbReference>
<name>A0A7S0QIP9_9CRYP</name>
<dbReference type="AlphaFoldDB" id="A0A7S0QIP9"/>
<organism evidence="1">
    <name type="scientific">Cryptomonas curvata</name>
    <dbReference type="NCBI Taxonomy" id="233186"/>
    <lineage>
        <taxon>Eukaryota</taxon>
        <taxon>Cryptophyceae</taxon>
        <taxon>Cryptomonadales</taxon>
        <taxon>Cryptomonadaceae</taxon>
        <taxon>Cryptomonas</taxon>
    </lineage>
</organism>
<gene>
    <name evidence="1" type="ORF">CCUR1050_LOCUS18881</name>
</gene>
<accession>A0A7S0QIP9</accession>
<dbReference type="Pfam" id="PF04749">
    <property type="entry name" value="PLAC8"/>
    <property type="match status" value="1"/>
</dbReference>
<evidence type="ECO:0000313" key="1">
    <source>
        <dbReference type="EMBL" id="CAD8641197.1"/>
    </source>
</evidence>
<evidence type="ECO:0008006" key="2">
    <source>
        <dbReference type="Google" id="ProtNLM"/>
    </source>
</evidence>
<reference evidence="1" key="1">
    <citation type="submission" date="2021-01" db="EMBL/GenBank/DDBJ databases">
        <authorList>
            <person name="Corre E."/>
            <person name="Pelletier E."/>
            <person name="Niang G."/>
            <person name="Scheremetjew M."/>
            <person name="Finn R."/>
            <person name="Kale V."/>
            <person name="Holt S."/>
            <person name="Cochrane G."/>
            <person name="Meng A."/>
            <person name="Brown T."/>
            <person name="Cohen L."/>
        </authorList>
    </citation>
    <scope>NUCLEOTIDE SEQUENCE</scope>
    <source>
        <strain evidence="1">CCAP979/52</strain>
    </source>
</reference>
<protein>
    <recommendedName>
        <fullName evidence="2">PLAC8 family protein</fullName>
    </recommendedName>
</protein>